<organism evidence="5 6">
    <name type="scientific">Paragonimus westermani</name>
    <dbReference type="NCBI Taxonomy" id="34504"/>
    <lineage>
        <taxon>Eukaryota</taxon>
        <taxon>Metazoa</taxon>
        <taxon>Spiralia</taxon>
        <taxon>Lophotrochozoa</taxon>
        <taxon>Platyhelminthes</taxon>
        <taxon>Trematoda</taxon>
        <taxon>Digenea</taxon>
        <taxon>Plagiorchiida</taxon>
        <taxon>Troglotremata</taxon>
        <taxon>Troglotrematidae</taxon>
        <taxon>Paragonimus</taxon>
    </lineage>
</organism>
<sequence>MITLSDTFNHQDLLSHPRLQKRETKHRIFVNRSLQLDKIRFFGFDMDYTLAQYKSPAYEELSFDILKRRLIHVGYPEEISKFKYEPSFPVRGLWFDRTYGTFLKIDQFGNILRCMRGFKLIQGEQLRAMYPNKFIKYDSSRIEIINSLFGLPEIHMLSCIIHMLISDPTHVLMDTGIKKGNLYMSYTSIYEDVRTAADWMHQV</sequence>
<evidence type="ECO:0000256" key="2">
    <source>
        <dbReference type="ARBA" id="ARBA00022723"/>
    </source>
</evidence>
<dbReference type="EMBL" id="QNGE01002429">
    <property type="protein sequence ID" value="KAA3675598.1"/>
    <property type="molecule type" value="Genomic_DNA"/>
</dbReference>
<name>A0A5J4NJX2_9TREM</name>
<evidence type="ECO:0000313" key="5">
    <source>
        <dbReference type="EMBL" id="KAA3675598.1"/>
    </source>
</evidence>
<dbReference type="PANTHER" id="PTHR12103:SF15">
    <property type="entry name" value="CYTOSOLIC PURINE 5'-NUCLEOTIDASE"/>
    <property type="match status" value="1"/>
</dbReference>
<gene>
    <name evidence="5" type="ORF">DEA37_0006056</name>
</gene>
<dbReference type="InterPro" id="IPR023214">
    <property type="entry name" value="HAD_sf"/>
</dbReference>
<evidence type="ECO:0000256" key="3">
    <source>
        <dbReference type="ARBA" id="ARBA00022801"/>
    </source>
</evidence>
<comment type="similarity">
    <text evidence="1">Belongs to the 5'(3')-deoxyribonucleotidase family.</text>
</comment>
<dbReference type="Proteomes" id="UP000324629">
    <property type="component" value="Unassembled WGS sequence"/>
</dbReference>
<proteinExistence type="inferred from homology"/>
<dbReference type="Pfam" id="PF05761">
    <property type="entry name" value="5_nucleotid"/>
    <property type="match status" value="1"/>
</dbReference>
<dbReference type="EC" id="3.1.3.5" evidence="5"/>
<dbReference type="SUPFAM" id="SSF56784">
    <property type="entry name" value="HAD-like"/>
    <property type="match status" value="1"/>
</dbReference>
<keyword evidence="2" id="KW-0479">Metal-binding</keyword>
<dbReference type="GO" id="GO:0008253">
    <property type="term" value="F:5'-nucleotidase activity"/>
    <property type="evidence" value="ECO:0007669"/>
    <property type="project" value="UniProtKB-EC"/>
</dbReference>
<keyword evidence="6" id="KW-1185">Reference proteome</keyword>
<keyword evidence="3 5" id="KW-0378">Hydrolase</keyword>
<dbReference type="AlphaFoldDB" id="A0A5J4NJX2"/>
<dbReference type="GO" id="GO:0046872">
    <property type="term" value="F:metal ion binding"/>
    <property type="evidence" value="ECO:0007669"/>
    <property type="project" value="UniProtKB-KW"/>
</dbReference>
<dbReference type="InterPro" id="IPR036412">
    <property type="entry name" value="HAD-like_sf"/>
</dbReference>
<comment type="caution">
    <text evidence="5">The sequence shown here is derived from an EMBL/GenBank/DDBJ whole genome shotgun (WGS) entry which is preliminary data.</text>
</comment>
<feature type="non-terminal residue" evidence="5">
    <location>
        <position position="203"/>
    </location>
</feature>
<protein>
    <submittedName>
        <fullName evidence="5">5'-nucleotidase</fullName>
        <ecNumber evidence="5">3.1.3.5</ecNumber>
    </submittedName>
</protein>
<dbReference type="Gene3D" id="3.40.50.1000">
    <property type="entry name" value="HAD superfamily/HAD-like"/>
    <property type="match status" value="1"/>
</dbReference>
<dbReference type="PANTHER" id="PTHR12103">
    <property type="entry name" value="5'-NUCLEOTIDASE DOMAIN-CONTAINING"/>
    <property type="match status" value="1"/>
</dbReference>
<reference evidence="5 6" key="1">
    <citation type="journal article" date="2019" name="Gigascience">
        <title>Whole-genome sequence of the oriental lung fluke Paragonimus westermani.</title>
        <authorList>
            <person name="Oey H."/>
            <person name="Zakrzewski M."/>
            <person name="Narain K."/>
            <person name="Devi K.R."/>
            <person name="Agatsuma T."/>
            <person name="Nawaratna S."/>
            <person name="Gobert G.N."/>
            <person name="Jones M.K."/>
            <person name="Ragan M.A."/>
            <person name="McManus D.P."/>
            <person name="Krause L."/>
        </authorList>
    </citation>
    <scope>NUCLEOTIDE SEQUENCE [LARGE SCALE GENOMIC DNA]</scope>
    <source>
        <strain evidence="5 6">IND2009</strain>
    </source>
</reference>
<evidence type="ECO:0000313" key="6">
    <source>
        <dbReference type="Proteomes" id="UP000324629"/>
    </source>
</evidence>
<accession>A0A5J4NJX2</accession>
<keyword evidence="4" id="KW-0460">Magnesium</keyword>
<dbReference type="InterPro" id="IPR008380">
    <property type="entry name" value="HAD-SF_hydro_IG_5-nucl"/>
</dbReference>
<evidence type="ECO:0000256" key="1">
    <source>
        <dbReference type="ARBA" id="ARBA00009589"/>
    </source>
</evidence>
<evidence type="ECO:0000256" key="4">
    <source>
        <dbReference type="ARBA" id="ARBA00022842"/>
    </source>
</evidence>